<evidence type="ECO:0000256" key="6">
    <source>
        <dbReference type="ARBA" id="ARBA00022725"/>
    </source>
</evidence>
<evidence type="ECO:0000256" key="12">
    <source>
        <dbReference type="ARBA" id="ARBA00023170"/>
    </source>
</evidence>
<dbReference type="InterPro" id="IPR028082">
    <property type="entry name" value="Peripla_BP_I"/>
</dbReference>
<reference evidence="18" key="3">
    <citation type="submission" date="2025-09" db="UniProtKB">
        <authorList>
            <consortium name="Ensembl"/>
        </authorList>
    </citation>
    <scope>IDENTIFICATION</scope>
</reference>
<evidence type="ECO:0000256" key="2">
    <source>
        <dbReference type="ARBA" id="ARBA00007242"/>
    </source>
</evidence>
<dbReference type="InterPro" id="IPR011500">
    <property type="entry name" value="GPCR_3_9-Cys_dom"/>
</dbReference>
<keyword evidence="13" id="KW-0325">Glycoprotein</keyword>
<dbReference type="AlphaFoldDB" id="A0AAY5KUZ4"/>
<keyword evidence="10 16" id="KW-0472">Membrane</keyword>
<dbReference type="InterPro" id="IPR000068">
    <property type="entry name" value="GPCR_3_Ca_sens_rcpt-rel"/>
</dbReference>
<dbReference type="PANTHER" id="PTHR24061:SF5">
    <property type="entry name" value="G-PROTEIN COUPLED RECEPTOR FAMILY C GROUP 6 MEMBER A"/>
    <property type="match status" value="1"/>
</dbReference>
<protein>
    <recommendedName>
        <fullName evidence="15">G-protein coupled receptor family C group 6 member A</fullName>
    </recommendedName>
</protein>
<dbReference type="Gene3D" id="3.40.50.2300">
    <property type="match status" value="2"/>
</dbReference>
<dbReference type="FunFam" id="3.40.50.2300:FF:000152">
    <property type="entry name" value="G protein-coupled receptor class C group 6 member A"/>
    <property type="match status" value="1"/>
</dbReference>
<keyword evidence="6" id="KW-0716">Sensory transduction</keyword>
<feature type="transmembrane region" description="Helical" evidence="16">
    <location>
        <begin position="724"/>
        <end position="748"/>
    </location>
</feature>
<dbReference type="InterPro" id="IPR017978">
    <property type="entry name" value="GPCR_3_C"/>
</dbReference>
<sequence length="908" mass="99942">MTRTEHHVGRGGARPPCASSLHQDLNVLLLEPLLCCLGCVFWVIDAVKLFCPLSRKTPPKHNGLGKLFGLGHDGFIKALTMIHAVESVNKSPVLTELGISLGYQIYDSCSDVTTALRATAEFTGVTTVSEGGANASNCPLPIKAVIGASYSEVTIAVARHLNLQLIPQISYASTAIILSDKFRFPAFLRTVPSDLYQTQAMVQLLSNNDWTWVGVVTTDGDYGRSALDSFISHATASEICVAFKEILPDSLTSPNMISAIRQAAATIRNQTKVKVVVSFAKPTHMMYLYHELKGWGPGSELSERVWVASDNWSSSKDVLGNIDQLDISHVVGFTFRRGDLASFYSYLMSLSDRPDIEQNNSFLKEFYSLQNGSTGTAAENLKNSTNADQVLSVGMAVSAVAHAVADICSNRSCKTPGTLQPWKVLKALKGSAFEHNGKSYMFDMKGDINLGYDVTLWSAVRGVFHDHGVVAEYHTINDSFSYSSEETKKLLSDLMKLESKCSPACEPGKFKKTAEGQHTCCYECTNCTENHYSNNTDMDSCLSCDTEIEWSLAGSKMCTPKTLEFFSWQDGFAVVLLTLAAVGIILVLLVGALFQRHHQTPVVKAAGGPLSQLILLSLVGSFVSAVFFVGHASSLQCKVRQVLFGLSFTLCVSCILVKSLTILMAFQLNPDLKNVFHRFYQPYVFICFCLAIQVLICTLWLVLASPRERTTVLLTTLLAECDEGSYVAFGMMLGYIAILAIVCFVCAFKGRKLPQKYNEAMFITFGMLLYFISWVIFVPIYVTTSGKYLPAVEMVIILMSNYGILSCHFFPKCYIILLKKEHNTESAFMKNVYEYSSKGIIDSSHNTIDNCNLSSATQFPRHLGNLANALTIISRCPCNKPAQSLSKGIRMNVSPLYIFVLVKHQQNA</sequence>
<feature type="transmembrane region" description="Helical" evidence="16">
    <location>
        <begin position="788"/>
        <end position="810"/>
    </location>
</feature>
<evidence type="ECO:0000256" key="13">
    <source>
        <dbReference type="ARBA" id="ARBA00023180"/>
    </source>
</evidence>
<dbReference type="InterPro" id="IPR038550">
    <property type="entry name" value="GPCR_3_9-Cys_sf"/>
</dbReference>
<evidence type="ECO:0000256" key="10">
    <source>
        <dbReference type="ARBA" id="ARBA00023136"/>
    </source>
</evidence>
<dbReference type="GO" id="GO:0004930">
    <property type="term" value="F:G protein-coupled receptor activity"/>
    <property type="evidence" value="ECO:0007669"/>
    <property type="project" value="UniProtKB-KW"/>
</dbReference>
<keyword evidence="4" id="KW-1003">Cell membrane</keyword>
<evidence type="ECO:0000313" key="19">
    <source>
        <dbReference type="Proteomes" id="UP000265140"/>
    </source>
</evidence>
<evidence type="ECO:0000256" key="16">
    <source>
        <dbReference type="SAM" id="Phobius"/>
    </source>
</evidence>
<dbReference type="Pfam" id="PF07562">
    <property type="entry name" value="NCD3G"/>
    <property type="match status" value="1"/>
</dbReference>
<feature type="transmembrane region" description="Helical" evidence="16">
    <location>
        <begin position="642"/>
        <end position="663"/>
    </location>
</feature>
<feature type="transmembrane region" description="Helical" evidence="16">
    <location>
        <begin position="683"/>
        <end position="704"/>
    </location>
</feature>
<evidence type="ECO:0000256" key="11">
    <source>
        <dbReference type="ARBA" id="ARBA00023157"/>
    </source>
</evidence>
<feature type="domain" description="G-protein coupled receptors family 3 profile" evidence="17">
    <location>
        <begin position="572"/>
        <end position="832"/>
    </location>
</feature>
<keyword evidence="9" id="KW-0297">G-protein coupled receptor</keyword>
<evidence type="ECO:0000256" key="14">
    <source>
        <dbReference type="ARBA" id="ARBA00023224"/>
    </source>
</evidence>
<evidence type="ECO:0000256" key="7">
    <source>
        <dbReference type="ARBA" id="ARBA00022729"/>
    </source>
</evidence>
<dbReference type="InterPro" id="IPR000337">
    <property type="entry name" value="GPCR_3"/>
</dbReference>
<dbReference type="Pfam" id="PF00003">
    <property type="entry name" value="7tm_3"/>
    <property type="match status" value="1"/>
</dbReference>
<keyword evidence="7" id="KW-0732">Signal</keyword>
<keyword evidence="6" id="KW-0552">Olfaction</keyword>
<dbReference type="Gene3D" id="2.10.50.30">
    <property type="entry name" value="GPCR, family 3, nine cysteines domain"/>
    <property type="match status" value="1"/>
</dbReference>
<dbReference type="GeneTree" id="ENSGT00940000158416"/>
<dbReference type="FunFam" id="2.10.50.30:FF:000004">
    <property type="entry name" value="Taste receptor type 1 member 3-like protein"/>
    <property type="match status" value="1"/>
</dbReference>
<dbReference type="PROSITE" id="PS00980">
    <property type="entry name" value="G_PROTEIN_RECEP_F3_2"/>
    <property type="match status" value="1"/>
</dbReference>
<feature type="transmembrane region" description="Helical" evidence="16">
    <location>
        <begin position="760"/>
        <end position="782"/>
    </location>
</feature>
<evidence type="ECO:0000256" key="1">
    <source>
        <dbReference type="ARBA" id="ARBA00004651"/>
    </source>
</evidence>
<keyword evidence="14" id="KW-0807">Transducer</keyword>
<proteinExistence type="inferred from homology"/>
<evidence type="ECO:0000256" key="8">
    <source>
        <dbReference type="ARBA" id="ARBA00022989"/>
    </source>
</evidence>
<keyword evidence="8 16" id="KW-1133">Transmembrane helix</keyword>
<dbReference type="InterPro" id="IPR017979">
    <property type="entry name" value="GPCR_3_CS"/>
</dbReference>
<gene>
    <name evidence="18" type="primary">TAS1R1</name>
</gene>
<evidence type="ECO:0000256" key="3">
    <source>
        <dbReference type="ARBA" id="ARBA00011748"/>
    </source>
</evidence>
<keyword evidence="5 16" id="KW-0812">Transmembrane</keyword>
<organism evidence="18 19">
    <name type="scientific">Esox lucius</name>
    <name type="common">Northern pike</name>
    <dbReference type="NCBI Taxonomy" id="8010"/>
    <lineage>
        <taxon>Eukaryota</taxon>
        <taxon>Metazoa</taxon>
        <taxon>Chordata</taxon>
        <taxon>Craniata</taxon>
        <taxon>Vertebrata</taxon>
        <taxon>Euteleostomi</taxon>
        <taxon>Actinopterygii</taxon>
        <taxon>Neopterygii</taxon>
        <taxon>Teleostei</taxon>
        <taxon>Protacanthopterygii</taxon>
        <taxon>Esociformes</taxon>
        <taxon>Esocidae</taxon>
        <taxon>Esox</taxon>
    </lineage>
</organism>
<evidence type="ECO:0000256" key="15">
    <source>
        <dbReference type="ARBA" id="ARBA00039774"/>
    </source>
</evidence>
<comment type="similarity">
    <text evidence="2">Belongs to the G-protein coupled receptor 3 family.</text>
</comment>
<keyword evidence="11" id="KW-1015">Disulfide bond</keyword>
<dbReference type="PROSITE" id="PS50259">
    <property type="entry name" value="G_PROTEIN_RECEP_F3_4"/>
    <property type="match status" value="1"/>
</dbReference>
<dbReference type="InterPro" id="IPR001828">
    <property type="entry name" value="ANF_lig-bd_rcpt"/>
</dbReference>
<dbReference type="PANTHER" id="PTHR24061">
    <property type="entry name" value="CALCIUM-SENSING RECEPTOR-RELATED"/>
    <property type="match status" value="1"/>
</dbReference>
<dbReference type="PRINTS" id="PR00248">
    <property type="entry name" value="GPCRMGR"/>
</dbReference>
<reference evidence="18" key="2">
    <citation type="submission" date="2025-08" db="UniProtKB">
        <authorList>
            <consortium name="Ensembl"/>
        </authorList>
    </citation>
    <scope>IDENTIFICATION</scope>
</reference>
<comment type="subunit">
    <text evidence="3">Homodimer; disulfide-linked.</text>
</comment>
<reference evidence="18 19" key="1">
    <citation type="submission" date="2020-02" db="EMBL/GenBank/DDBJ databases">
        <title>Esox lucius (northern pike) genome, fEsoLuc1, primary haplotype.</title>
        <authorList>
            <person name="Myers G."/>
            <person name="Karagic N."/>
            <person name="Meyer A."/>
            <person name="Pippel M."/>
            <person name="Reichard M."/>
            <person name="Winkler S."/>
            <person name="Tracey A."/>
            <person name="Sims Y."/>
            <person name="Howe K."/>
            <person name="Rhie A."/>
            <person name="Formenti G."/>
            <person name="Durbin R."/>
            <person name="Fedrigo O."/>
            <person name="Jarvis E.D."/>
        </authorList>
    </citation>
    <scope>NUCLEOTIDE SEQUENCE [LARGE SCALE GENOMIC DNA]</scope>
</reference>
<dbReference type="Ensembl" id="ENSELUT00000088049.1">
    <property type="protein sequence ID" value="ENSELUP00000092993.1"/>
    <property type="gene ID" value="ENSELUG00000005130.3"/>
</dbReference>
<evidence type="ECO:0000256" key="9">
    <source>
        <dbReference type="ARBA" id="ARBA00023040"/>
    </source>
</evidence>
<feature type="transmembrane region" description="Helical" evidence="16">
    <location>
        <begin position="571"/>
        <end position="594"/>
    </location>
</feature>
<comment type="subcellular location">
    <subcellularLocation>
        <location evidence="1">Cell membrane</location>
        <topology evidence="1">Multi-pass membrane protein</topology>
    </subcellularLocation>
</comment>
<evidence type="ECO:0000256" key="5">
    <source>
        <dbReference type="ARBA" id="ARBA00022692"/>
    </source>
</evidence>
<dbReference type="Pfam" id="PF01094">
    <property type="entry name" value="ANF_receptor"/>
    <property type="match status" value="1"/>
</dbReference>
<dbReference type="GO" id="GO:0005886">
    <property type="term" value="C:plasma membrane"/>
    <property type="evidence" value="ECO:0007669"/>
    <property type="project" value="UniProtKB-SubCell"/>
</dbReference>
<evidence type="ECO:0000313" key="18">
    <source>
        <dbReference type="Ensembl" id="ENSELUP00000092993.1"/>
    </source>
</evidence>
<accession>A0AAY5KUZ4</accession>
<dbReference type="SUPFAM" id="SSF53822">
    <property type="entry name" value="Periplasmic binding protein-like I"/>
    <property type="match status" value="1"/>
</dbReference>
<keyword evidence="19" id="KW-1185">Reference proteome</keyword>
<keyword evidence="12" id="KW-0675">Receptor</keyword>
<dbReference type="Proteomes" id="UP000265140">
    <property type="component" value="Chromosome 20"/>
</dbReference>
<evidence type="ECO:0000259" key="17">
    <source>
        <dbReference type="PROSITE" id="PS50259"/>
    </source>
</evidence>
<name>A0AAY5KUZ4_ESOLU</name>
<feature type="transmembrane region" description="Helical" evidence="16">
    <location>
        <begin position="606"/>
        <end position="630"/>
    </location>
</feature>
<dbReference type="GO" id="GO:0007608">
    <property type="term" value="P:sensory perception of smell"/>
    <property type="evidence" value="ECO:0007669"/>
    <property type="project" value="UniProtKB-KW"/>
</dbReference>
<evidence type="ECO:0000256" key="4">
    <source>
        <dbReference type="ARBA" id="ARBA00022475"/>
    </source>
</evidence>